<evidence type="ECO:0000256" key="7">
    <source>
        <dbReference type="SAM" id="Phobius"/>
    </source>
</evidence>
<keyword evidence="5 7" id="KW-1133">Transmembrane helix</keyword>
<feature type="transmembrane region" description="Helical" evidence="7">
    <location>
        <begin position="96"/>
        <end position="123"/>
    </location>
</feature>
<sequence length="408" mass="43189">MKDLKTRVGVLSMCILAMSALVITNAFSAIIAAFPNESVAKIQMLGTIPSLGTLLTTILVGILAVHIPKKILALTGVVLVGVGGLLPLLFHTNLNLLLVCALILGIGLGFTVPVTTMLISILFDQDERADVMGQNTAINSLGSVIMMLGGGLLGGRYWQNTYFIFLITIVIFLLVLFLIPMDKVAHIKSDQGQVEKTSAWTLLRHLSKYAFIVSFIGLFMSMIYTIYPTNLSIIVAAKHLGGTSITGIVNAIGTIGGFVAGFSLKYFNKLFKDKILVAGFITLGITFLLIRLANNLTVVIIGALLSGFAMAMVMATIPFYVSVVSAPVEIAISMSLCQFLNSLGGTFTPIILSALHIPAGNAAFTAGVIASAIMAAVCLLFNIGKRVMTNGQGQQTTDTTVPNGVEQG</sequence>
<feature type="transmembrane region" description="Helical" evidence="7">
    <location>
        <begin position="247"/>
        <end position="268"/>
    </location>
</feature>
<evidence type="ECO:0000256" key="6">
    <source>
        <dbReference type="ARBA" id="ARBA00023136"/>
    </source>
</evidence>
<keyword evidence="2" id="KW-0813">Transport</keyword>
<evidence type="ECO:0000259" key="8">
    <source>
        <dbReference type="PROSITE" id="PS50850"/>
    </source>
</evidence>
<evidence type="ECO:0000256" key="2">
    <source>
        <dbReference type="ARBA" id="ARBA00022448"/>
    </source>
</evidence>
<comment type="subcellular location">
    <subcellularLocation>
        <location evidence="1">Cell membrane</location>
        <topology evidence="1">Multi-pass membrane protein</topology>
    </subcellularLocation>
</comment>
<feature type="transmembrane region" description="Helical" evidence="7">
    <location>
        <begin position="209"/>
        <end position="227"/>
    </location>
</feature>
<organism evidence="9 10">
    <name type="scientific">Loigolactobacillus coryniformis</name>
    <dbReference type="NCBI Taxonomy" id="1610"/>
    <lineage>
        <taxon>Bacteria</taxon>
        <taxon>Bacillati</taxon>
        <taxon>Bacillota</taxon>
        <taxon>Bacilli</taxon>
        <taxon>Lactobacillales</taxon>
        <taxon>Lactobacillaceae</taxon>
        <taxon>Loigolactobacillus</taxon>
    </lineage>
</organism>
<dbReference type="InterPro" id="IPR020846">
    <property type="entry name" value="MFS_dom"/>
</dbReference>
<feature type="transmembrane region" description="Helical" evidence="7">
    <location>
        <begin position="363"/>
        <end position="383"/>
    </location>
</feature>
<keyword evidence="3" id="KW-1003">Cell membrane</keyword>
<dbReference type="Pfam" id="PF07690">
    <property type="entry name" value="MFS_1"/>
    <property type="match status" value="1"/>
</dbReference>
<dbReference type="EMBL" id="CP042392">
    <property type="protein sequence ID" value="QEA53193.1"/>
    <property type="molecule type" value="Genomic_DNA"/>
</dbReference>
<dbReference type="InterPro" id="IPR036259">
    <property type="entry name" value="MFS_trans_sf"/>
</dbReference>
<dbReference type="InterPro" id="IPR011701">
    <property type="entry name" value="MFS"/>
</dbReference>
<feature type="domain" description="Major facilitator superfamily (MFS) profile" evidence="8">
    <location>
        <begin position="5"/>
        <end position="386"/>
    </location>
</feature>
<evidence type="ECO:0000256" key="5">
    <source>
        <dbReference type="ARBA" id="ARBA00022989"/>
    </source>
</evidence>
<feature type="transmembrane region" description="Helical" evidence="7">
    <location>
        <begin position="161"/>
        <end position="179"/>
    </location>
</feature>
<feature type="transmembrane region" description="Helical" evidence="7">
    <location>
        <begin position="336"/>
        <end position="357"/>
    </location>
</feature>
<keyword evidence="4 7" id="KW-0812">Transmembrane</keyword>
<feature type="transmembrane region" description="Helical" evidence="7">
    <location>
        <begin position="71"/>
        <end position="90"/>
    </location>
</feature>
<protein>
    <submittedName>
        <fullName evidence="9">MFS transporter</fullName>
    </submittedName>
</protein>
<dbReference type="Gene3D" id="1.20.1250.20">
    <property type="entry name" value="MFS general substrate transporter like domains"/>
    <property type="match status" value="1"/>
</dbReference>
<dbReference type="PRINTS" id="PR00173">
    <property type="entry name" value="EDTRNSPORT"/>
</dbReference>
<dbReference type="GO" id="GO:0022857">
    <property type="term" value="F:transmembrane transporter activity"/>
    <property type="evidence" value="ECO:0007669"/>
    <property type="project" value="InterPro"/>
</dbReference>
<evidence type="ECO:0000313" key="10">
    <source>
        <dbReference type="Proteomes" id="UP000321772"/>
    </source>
</evidence>
<evidence type="ECO:0000256" key="1">
    <source>
        <dbReference type="ARBA" id="ARBA00004651"/>
    </source>
</evidence>
<feature type="transmembrane region" description="Helical" evidence="7">
    <location>
        <begin position="44"/>
        <end position="64"/>
    </location>
</feature>
<evidence type="ECO:0000313" key="9">
    <source>
        <dbReference type="EMBL" id="QEA53193.1"/>
    </source>
</evidence>
<reference evidence="9 10" key="1">
    <citation type="submission" date="2019-06" db="EMBL/GenBank/DDBJ databases">
        <title>Genome analyses of bacteria isolated from kimchi.</title>
        <authorList>
            <person name="Lee S."/>
            <person name="Ahn S."/>
            <person name="Roh S."/>
        </authorList>
    </citation>
    <scope>NUCLEOTIDE SEQUENCE [LARGE SCALE GENOMIC DNA]</scope>
    <source>
        <strain evidence="9 10">CBA3616</strain>
    </source>
</reference>
<feature type="transmembrane region" description="Helical" evidence="7">
    <location>
        <begin position="299"/>
        <end position="324"/>
    </location>
</feature>
<name>A0A5B8TEU9_9LACO</name>
<feature type="transmembrane region" description="Helical" evidence="7">
    <location>
        <begin position="275"/>
        <end position="293"/>
    </location>
</feature>
<dbReference type="PROSITE" id="PS50850">
    <property type="entry name" value="MFS"/>
    <property type="match status" value="1"/>
</dbReference>
<dbReference type="PANTHER" id="PTHR23517">
    <property type="entry name" value="RESISTANCE PROTEIN MDTM, PUTATIVE-RELATED-RELATED"/>
    <property type="match status" value="1"/>
</dbReference>
<proteinExistence type="predicted"/>
<dbReference type="RefSeq" id="WP_146989416.1">
    <property type="nucleotide sequence ID" value="NZ_CP042392.1"/>
</dbReference>
<evidence type="ECO:0000256" key="3">
    <source>
        <dbReference type="ARBA" id="ARBA00022475"/>
    </source>
</evidence>
<dbReference type="Proteomes" id="UP000321772">
    <property type="component" value="Chromosome"/>
</dbReference>
<dbReference type="GO" id="GO:0005886">
    <property type="term" value="C:plasma membrane"/>
    <property type="evidence" value="ECO:0007669"/>
    <property type="project" value="UniProtKB-SubCell"/>
</dbReference>
<keyword evidence="6 7" id="KW-0472">Membrane</keyword>
<feature type="transmembrane region" description="Helical" evidence="7">
    <location>
        <begin position="135"/>
        <end position="155"/>
    </location>
</feature>
<evidence type="ECO:0000256" key="4">
    <source>
        <dbReference type="ARBA" id="ARBA00022692"/>
    </source>
</evidence>
<accession>A0A5B8TEU9</accession>
<dbReference type="InterPro" id="IPR050171">
    <property type="entry name" value="MFS_Transporters"/>
</dbReference>
<dbReference type="PANTHER" id="PTHR23517:SF3">
    <property type="entry name" value="INTEGRAL MEMBRANE TRANSPORT PROTEIN"/>
    <property type="match status" value="1"/>
</dbReference>
<gene>
    <name evidence="9" type="ORF">FGL77_07695</name>
</gene>
<dbReference type="AlphaFoldDB" id="A0A5B8TEU9"/>
<dbReference type="SUPFAM" id="SSF103473">
    <property type="entry name" value="MFS general substrate transporter"/>
    <property type="match status" value="1"/>
</dbReference>